<name>A0AAV4HPD5_9GAST</name>
<keyword evidence="2" id="KW-1185">Reference proteome</keyword>
<organism evidence="1 2">
    <name type="scientific">Elysia marginata</name>
    <dbReference type="NCBI Taxonomy" id="1093978"/>
    <lineage>
        <taxon>Eukaryota</taxon>
        <taxon>Metazoa</taxon>
        <taxon>Spiralia</taxon>
        <taxon>Lophotrochozoa</taxon>
        <taxon>Mollusca</taxon>
        <taxon>Gastropoda</taxon>
        <taxon>Heterobranchia</taxon>
        <taxon>Euthyneura</taxon>
        <taxon>Panpulmonata</taxon>
        <taxon>Sacoglossa</taxon>
        <taxon>Placobranchoidea</taxon>
        <taxon>Plakobranchidae</taxon>
        <taxon>Elysia</taxon>
    </lineage>
</organism>
<dbReference type="EMBL" id="BMAT01002127">
    <property type="protein sequence ID" value="GFR99409.1"/>
    <property type="molecule type" value="Genomic_DNA"/>
</dbReference>
<sequence length="186" mass="20377">MFRTDSGLEQCQRIVESEDSKVRVESGRNRVRDGSGIMTVLEAKVSVESEEARARVTVELGEARVKVNLSESRVRRGQSPRHRSVLLRGQVRCGDLARLDQLTRAPNCLPLSSHLNRHLCSGGLAKATQIKPARPCVPTTIKYDVITPTGNLGFTADDWLTSPVSPSAILDFSRYGPRPPEPACSA</sequence>
<evidence type="ECO:0000313" key="1">
    <source>
        <dbReference type="EMBL" id="GFR99409.1"/>
    </source>
</evidence>
<dbReference type="Proteomes" id="UP000762676">
    <property type="component" value="Unassembled WGS sequence"/>
</dbReference>
<accession>A0AAV4HPD5</accession>
<proteinExistence type="predicted"/>
<dbReference type="AlphaFoldDB" id="A0AAV4HPD5"/>
<protein>
    <submittedName>
        <fullName evidence="1">Uncharacterized protein</fullName>
    </submittedName>
</protein>
<comment type="caution">
    <text evidence="1">The sequence shown here is derived from an EMBL/GenBank/DDBJ whole genome shotgun (WGS) entry which is preliminary data.</text>
</comment>
<evidence type="ECO:0000313" key="2">
    <source>
        <dbReference type="Proteomes" id="UP000762676"/>
    </source>
</evidence>
<gene>
    <name evidence="1" type="ORF">ElyMa_001043400</name>
</gene>
<reference evidence="1 2" key="1">
    <citation type="journal article" date="2021" name="Elife">
        <title>Chloroplast acquisition without the gene transfer in kleptoplastic sea slugs, Plakobranchus ocellatus.</title>
        <authorList>
            <person name="Maeda T."/>
            <person name="Takahashi S."/>
            <person name="Yoshida T."/>
            <person name="Shimamura S."/>
            <person name="Takaki Y."/>
            <person name="Nagai Y."/>
            <person name="Toyoda A."/>
            <person name="Suzuki Y."/>
            <person name="Arimoto A."/>
            <person name="Ishii H."/>
            <person name="Satoh N."/>
            <person name="Nishiyama T."/>
            <person name="Hasebe M."/>
            <person name="Maruyama T."/>
            <person name="Minagawa J."/>
            <person name="Obokata J."/>
            <person name="Shigenobu S."/>
        </authorList>
    </citation>
    <scope>NUCLEOTIDE SEQUENCE [LARGE SCALE GENOMIC DNA]</scope>
</reference>